<evidence type="ECO:0000256" key="2">
    <source>
        <dbReference type="ARBA" id="ARBA00022448"/>
    </source>
</evidence>
<comment type="function">
    <text evidence="9">Channel that opens in response to stretch forces in the membrane lipid bilayer. May participate in the regulation of osmotic pressure changes within the cell.</text>
</comment>
<dbReference type="PANTHER" id="PTHR30266">
    <property type="entry name" value="MECHANOSENSITIVE CHANNEL MSCL"/>
    <property type="match status" value="1"/>
</dbReference>
<keyword evidence="3 9" id="KW-1003">Cell membrane</keyword>
<keyword evidence="5 9" id="KW-1133">Transmembrane helix</keyword>
<evidence type="ECO:0000256" key="8">
    <source>
        <dbReference type="ARBA" id="ARBA00023303"/>
    </source>
</evidence>
<reference evidence="10 11" key="1">
    <citation type="submission" date="2018-03" db="EMBL/GenBank/DDBJ databases">
        <title>Bioinformatic expansion and discovery of thiopeptide antibiotics.</title>
        <authorList>
            <person name="Schwalen C.J."/>
            <person name="Hudson G.A."/>
            <person name="Mitchell D.A."/>
        </authorList>
    </citation>
    <scope>NUCLEOTIDE SEQUENCE [LARGE SCALE GENOMIC DNA]</scope>
    <source>
        <strain evidence="10 11">ATCC 21389</strain>
    </source>
</reference>
<dbReference type="GO" id="GO:0008381">
    <property type="term" value="F:mechanosensitive monoatomic ion channel activity"/>
    <property type="evidence" value="ECO:0007669"/>
    <property type="project" value="UniProtKB-UniRule"/>
</dbReference>
<comment type="caution">
    <text evidence="10">The sequence shown here is derived from an EMBL/GenBank/DDBJ whole genome shotgun (WGS) entry which is preliminary data.</text>
</comment>
<keyword evidence="4 9" id="KW-0812">Transmembrane</keyword>
<organism evidence="10 11">
    <name type="scientific">Streptomyces tateyamensis</name>
    <dbReference type="NCBI Taxonomy" id="565073"/>
    <lineage>
        <taxon>Bacteria</taxon>
        <taxon>Bacillati</taxon>
        <taxon>Actinomycetota</taxon>
        <taxon>Actinomycetes</taxon>
        <taxon>Kitasatosporales</taxon>
        <taxon>Streptomycetaceae</taxon>
        <taxon>Streptomyces</taxon>
    </lineage>
</organism>
<dbReference type="Gene3D" id="1.10.1200.120">
    <property type="entry name" value="Large-conductance mechanosensitive channel, MscL, domain 1"/>
    <property type="match status" value="1"/>
</dbReference>
<dbReference type="NCBIfam" id="TIGR00220">
    <property type="entry name" value="mscL"/>
    <property type="match status" value="1"/>
</dbReference>
<dbReference type="OrthoDB" id="9810350at2"/>
<sequence length="131" mass="14340">MQGFKKFILRGNVLDLAVAFVMGAAFTAVITSLVEDLLTPLVAAIFGKQDFSALTFTINHSIFRYGAFINALISFVLIAAALYFFVVAPINAYNDHKRRRAGLPAADEPLTEVELLTQMRDLMAADRGGQL</sequence>
<dbReference type="EMBL" id="PYBW01000005">
    <property type="protein sequence ID" value="PYC88318.1"/>
    <property type="molecule type" value="Genomic_DNA"/>
</dbReference>
<evidence type="ECO:0000256" key="6">
    <source>
        <dbReference type="ARBA" id="ARBA00023065"/>
    </source>
</evidence>
<proteinExistence type="inferred from homology"/>
<dbReference type="AlphaFoldDB" id="A0A2V4NNP0"/>
<evidence type="ECO:0000313" key="10">
    <source>
        <dbReference type="EMBL" id="PYC88318.1"/>
    </source>
</evidence>
<evidence type="ECO:0000256" key="7">
    <source>
        <dbReference type="ARBA" id="ARBA00023136"/>
    </source>
</evidence>
<accession>A0A2V4NNP0</accession>
<dbReference type="PRINTS" id="PR01264">
    <property type="entry name" value="MECHCHANNEL"/>
</dbReference>
<keyword evidence="11" id="KW-1185">Reference proteome</keyword>
<dbReference type="Proteomes" id="UP000248039">
    <property type="component" value="Unassembled WGS sequence"/>
</dbReference>
<evidence type="ECO:0000256" key="3">
    <source>
        <dbReference type="ARBA" id="ARBA00022475"/>
    </source>
</evidence>
<name>A0A2V4NNP0_9ACTN</name>
<dbReference type="InterPro" id="IPR001185">
    <property type="entry name" value="MS_channel"/>
</dbReference>
<feature type="transmembrane region" description="Helical" evidence="9">
    <location>
        <begin position="67"/>
        <end position="90"/>
    </location>
</feature>
<comment type="subcellular location">
    <subcellularLocation>
        <location evidence="9">Cell membrane</location>
        <topology evidence="9">Multi-pass membrane protein</topology>
    </subcellularLocation>
    <subcellularLocation>
        <location evidence="1">Membrane</location>
        <topology evidence="1">Multi-pass membrane protein</topology>
    </subcellularLocation>
</comment>
<comment type="similarity">
    <text evidence="9">Belongs to the MscL family.</text>
</comment>
<dbReference type="SUPFAM" id="SSF81330">
    <property type="entry name" value="Gated mechanosensitive channel"/>
    <property type="match status" value="1"/>
</dbReference>
<protein>
    <recommendedName>
        <fullName evidence="9">Large-conductance mechanosensitive channel</fullName>
    </recommendedName>
</protein>
<keyword evidence="7 9" id="KW-0472">Membrane</keyword>
<dbReference type="InterPro" id="IPR036019">
    <property type="entry name" value="MscL_channel"/>
</dbReference>
<evidence type="ECO:0000256" key="9">
    <source>
        <dbReference type="HAMAP-Rule" id="MF_00115"/>
    </source>
</evidence>
<evidence type="ECO:0000256" key="1">
    <source>
        <dbReference type="ARBA" id="ARBA00004141"/>
    </source>
</evidence>
<evidence type="ECO:0000256" key="5">
    <source>
        <dbReference type="ARBA" id="ARBA00022989"/>
    </source>
</evidence>
<dbReference type="PANTHER" id="PTHR30266:SF2">
    <property type="entry name" value="LARGE-CONDUCTANCE MECHANOSENSITIVE CHANNEL"/>
    <property type="match status" value="1"/>
</dbReference>
<keyword evidence="6 9" id="KW-0406">Ion transport</keyword>
<feature type="transmembrane region" description="Helical" evidence="9">
    <location>
        <begin position="12"/>
        <end position="34"/>
    </location>
</feature>
<dbReference type="GO" id="GO:0005886">
    <property type="term" value="C:plasma membrane"/>
    <property type="evidence" value="ECO:0007669"/>
    <property type="project" value="UniProtKB-SubCell"/>
</dbReference>
<keyword evidence="8 9" id="KW-0407">Ion channel</keyword>
<evidence type="ECO:0000313" key="11">
    <source>
        <dbReference type="Proteomes" id="UP000248039"/>
    </source>
</evidence>
<keyword evidence="2 9" id="KW-0813">Transport</keyword>
<dbReference type="InterPro" id="IPR037673">
    <property type="entry name" value="MSC/AndL"/>
</dbReference>
<gene>
    <name evidence="9 10" type="primary">mscL</name>
    <name evidence="10" type="ORF">C7C46_01155</name>
</gene>
<evidence type="ECO:0000256" key="4">
    <source>
        <dbReference type="ARBA" id="ARBA00022692"/>
    </source>
</evidence>
<comment type="subunit">
    <text evidence="9">Homopentamer.</text>
</comment>
<dbReference type="Pfam" id="PF01741">
    <property type="entry name" value="MscL"/>
    <property type="match status" value="1"/>
</dbReference>
<dbReference type="HAMAP" id="MF_00115">
    <property type="entry name" value="MscL"/>
    <property type="match status" value="1"/>
</dbReference>